<feature type="region of interest" description="Disordered" evidence="1">
    <location>
        <begin position="137"/>
        <end position="166"/>
    </location>
</feature>
<evidence type="ECO:0000256" key="1">
    <source>
        <dbReference type="SAM" id="MobiDB-lite"/>
    </source>
</evidence>
<evidence type="ECO:0000259" key="2">
    <source>
        <dbReference type="Pfam" id="PF03364"/>
    </source>
</evidence>
<reference evidence="3 4" key="1">
    <citation type="submission" date="2023-11" db="EMBL/GenBank/DDBJ databases">
        <title>Actinomadura monticuli sp. nov., isolated from volcanic ash.</title>
        <authorList>
            <person name="Lee S.D."/>
            <person name="Yang H."/>
            <person name="Kim I.S."/>
        </authorList>
    </citation>
    <scope>NUCLEOTIDE SEQUENCE [LARGE SCALE GENOMIC DNA]</scope>
    <source>
        <strain evidence="3 4">DLS-62</strain>
    </source>
</reference>
<gene>
    <name evidence="3" type="ORF">SM611_33075</name>
</gene>
<dbReference type="Gene3D" id="3.30.530.20">
    <property type="match status" value="1"/>
</dbReference>
<feature type="domain" description="Coenzyme Q-binding protein COQ10 START" evidence="2">
    <location>
        <begin position="10"/>
        <end position="129"/>
    </location>
</feature>
<evidence type="ECO:0000313" key="4">
    <source>
        <dbReference type="Proteomes" id="UP001569963"/>
    </source>
</evidence>
<name>A0ABV4QKS9_9ACTN</name>
<accession>A0ABV4QKS9</accession>
<dbReference type="InterPro" id="IPR047137">
    <property type="entry name" value="ORF3"/>
</dbReference>
<organism evidence="3 4">
    <name type="scientific">Actinomadura monticuli</name>
    <dbReference type="NCBI Taxonomy" id="3097367"/>
    <lineage>
        <taxon>Bacteria</taxon>
        <taxon>Bacillati</taxon>
        <taxon>Actinomycetota</taxon>
        <taxon>Actinomycetes</taxon>
        <taxon>Streptosporangiales</taxon>
        <taxon>Thermomonosporaceae</taxon>
        <taxon>Actinomadura</taxon>
    </lineage>
</organism>
<sequence length="166" mass="18449">MSTITESVNVTVPIRTAYDQWTRFETFPRFMDGVEEIRRIDDTTLRWTTRVAGVVREFDARITERRPDERVAWKSLDGPTHAGVVTFHRLDETTTRVTAQLEIDPAGFAAKAGDRLGALTHRVRGDLRRFKKFVESRGAQAGAQADVQADVQAGGAGPAGPAPDRR</sequence>
<dbReference type="Pfam" id="PF03364">
    <property type="entry name" value="Polyketide_cyc"/>
    <property type="match status" value="1"/>
</dbReference>
<dbReference type="Proteomes" id="UP001569963">
    <property type="component" value="Unassembled WGS sequence"/>
</dbReference>
<comment type="caution">
    <text evidence="3">The sequence shown here is derived from an EMBL/GenBank/DDBJ whole genome shotgun (WGS) entry which is preliminary data.</text>
</comment>
<feature type="compositionally biased region" description="Low complexity" evidence="1">
    <location>
        <begin position="138"/>
        <end position="153"/>
    </location>
</feature>
<dbReference type="PANTHER" id="PTHR33824:SF7">
    <property type="entry name" value="POLYKETIDE CYCLASE_DEHYDRASE AND LIPID TRANSPORT SUPERFAMILY PROTEIN"/>
    <property type="match status" value="1"/>
</dbReference>
<dbReference type="PANTHER" id="PTHR33824">
    <property type="entry name" value="POLYKETIDE CYCLASE/DEHYDRASE AND LIPID TRANSPORT SUPERFAMILY PROTEIN"/>
    <property type="match status" value="1"/>
</dbReference>
<dbReference type="InterPro" id="IPR005031">
    <property type="entry name" value="COQ10_START"/>
</dbReference>
<dbReference type="InterPro" id="IPR023393">
    <property type="entry name" value="START-like_dom_sf"/>
</dbReference>
<dbReference type="SUPFAM" id="SSF55961">
    <property type="entry name" value="Bet v1-like"/>
    <property type="match status" value="1"/>
</dbReference>
<evidence type="ECO:0000313" key="3">
    <source>
        <dbReference type="EMBL" id="MFA1543788.1"/>
    </source>
</evidence>
<dbReference type="EMBL" id="JAXCEI010000021">
    <property type="protein sequence ID" value="MFA1543788.1"/>
    <property type="molecule type" value="Genomic_DNA"/>
</dbReference>
<proteinExistence type="predicted"/>
<dbReference type="CDD" id="cd07817">
    <property type="entry name" value="SRPBCC_8"/>
    <property type="match status" value="1"/>
</dbReference>
<keyword evidence="4" id="KW-1185">Reference proteome</keyword>
<dbReference type="RefSeq" id="WP_371954283.1">
    <property type="nucleotide sequence ID" value="NZ_JAXCEI010000021.1"/>
</dbReference>
<protein>
    <submittedName>
        <fullName evidence="3">SRPBCC family protein</fullName>
    </submittedName>
</protein>